<reference evidence="2 3" key="1">
    <citation type="submission" date="2022-10" db="EMBL/GenBank/DDBJ databases">
        <title>Comparative genomics and taxonomic characterization of three novel marine species of genus Reichenbachiella exhibiting antioxidant and polysaccharide degradation activities.</title>
        <authorList>
            <person name="Muhammad N."/>
            <person name="Lee Y.-J."/>
            <person name="Ko J."/>
            <person name="Kim S.-G."/>
        </authorList>
    </citation>
    <scope>NUCLEOTIDE SEQUENCE [LARGE SCALE GENOMIC DNA]</scope>
    <source>
        <strain evidence="2 3">ABR2-5</strain>
    </source>
</reference>
<protein>
    <submittedName>
        <fullName evidence="2">Uncharacterized protein</fullName>
    </submittedName>
</protein>
<evidence type="ECO:0000313" key="2">
    <source>
        <dbReference type="EMBL" id="MCV9387480.1"/>
    </source>
</evidence>
<dbReference type="EMBL" id="JAOYOD010000001">
    <property type="protein sequence ID" value="MCV9387480.1"/>
    <property type="molecule type" value="Genomic_DNA"/>
</dbReference>
<feature type="coiled-coil region" evidence="1">
    <location>
        <begin position="347"/>
        <end position="381"/>
    </location>
</feature>
<comment type="caution">
    <text evidence="2">The sequence shown here is derived from an EMBL/GenBank/DDBJ whole genome shotgun (WGS) entry which is preliminary data.</text>
</comment>
<accession>A0ABT3CVH0</accession>
<keyword evidence="3" id="KW-1185">Reference proteome</keyword>
<evidence type="ECO:0000256" key="1">
    <source>
        <dbReference type="SAM" id="Coils"/>
    </source>
</evidence>
<evidence type="ECO:0000313" key="3">
    <source>
        <dbReference type="Proteomes" id="UP001300692"/>
    </source>
</evidence>
<sequence length="381" mass="41493">MRSLLPLLIILFTYQIAFGQNKLESTGNVGIGTSSPNYLLHVKKGSSGTNGHNFADILVEDNDKGMIQIVTPSTGIGYFGFGNELDNYIGGMQYDHTNNRLIFRANNHNYNLSIDNNGSIGVGTLTPATTLEVNGDISLSRTHKITFLEKVNGGTRAYIGSTNGKNGDYNSLVFAVGGGTESMILRHNGNLGIGTLTPINKLQINNLNNDGINLDNKFRFRTSGTSNNFVLEHIADNGNLYFRSMVAGDAAGNIIINDLGGNVAIGGASTGSHKLAVHGSIGAREIKVEASGWSDFVFFDNYNLRSLEETEQYIQENQHLPDIPSEAEVTANGISLGEMDAKLLQKIEELTLYLIEQNKENQALKTEMESLKSRLEKLEKQ</sequence>
<organism evidence="2 3">
    <name type="scientific">Reichenbachiella ulvae</name>
    <dbReference type="NCBI Taxonomy" id="2980104"/>
    <lineage>
        <taxon>Bacteria</taxon>
        <taxon>Pseudomonadati</taxon>
        <taxon>Bacteroidota</taxon>
        <taxon>Cytophagia</taxon>
        <taxon>Cytophagales</taxon>
        <taxon>Reichenbachiellaceae</taxon>
        <taxon>Reichenbachiella</taxon>
    </lineage>
</organism>
<name>A0ABT3CVH0_9BACT</name>
<proteinExistence type="predicted"/>
<keyword evidence="1" id="KW-0175">Coiled coil</keyword>
<dbReference type="Proteomes" id="UP001300692">
    <property type="component" value="Unassembled WGS sequence"/>
</dbReference>
<dbReference type="RefSeq" id="WP_264138303.1">
    <property type="nucleotide sequence ID" value="NZ_JAOYOD010000001.1"/>
</dbReference>
<gene>
    <name evidence="2" type="ORF">N7U62_12440</name>
</gene>